<protein>
    <submittedName>
        <fullName evidence="2">Uncharacterized protein</fullName>
    </submittedName>
</protein>
<keyword evidence="3" id="KW-1185">Reference proteome</keyword>
<dbReference type="HOGENOM" id="CLU_1702237_0_0_5"/>
<reference evidence="2 3" key="1">
    <citation type="submission" date="2012-02" db="EMBL/GenBank/DDBJ databases">
        <title>Improved High-Quality Draft sequence of Microvirga sp. WSM3557.</title>
        <authorList>
            <consortium name="US DOE Joint Genome Institute"/>
            <person name="Lucas S."/>
            <person name="Han J."/>
            <person name="Lapidus A."/>
            <person name="Cheng J.-F."/>
            <person name="Goodwin L."/>
            <person name="Pitluck S."/>
            <person name="Peters L."/>
            <person name="Zhang X."/>
            <person name="Detter J.C."/>
            <person name="Han C."/>
            <person name="Tapia R."/>
            <person name="Land M."/>
            <person name="Hauser L."/>
            <person name="Kyrpides N."/>
            <person name="Ivanova N."/>
            <person name="Pagani I."/>
            <person name="Brau L."/>
            <person name="Yates R."/>
            <person name="O'Hara G."/>
            <person name="Rui T."/>
            <person name="Howieson J."/>
            <person name="Reeve W."/>
            <person name="Woyke T."/>
        </authorList>
    </citation>
    <scope>NUCLEOTIDE SEQUENCE [LARGE SCALE GENOMIC DNA]</scope>
    <source>
        <strain evidence="2 3">WSM3557</strain>
    </source>
</reference>
<evidence type="ECO:0000256" key="1">
    <source>
        <dbReference type="SAM" id="MobiDB-lite"/>
    </source>
</evidence>
<evidence type="ECO:0000313" key="3">
    <source>
        <dbReference type="Proteomes" id="UP000003947"/>
    </source>
</evidence>
<accession>I4YW84</accession>
<dbReference type="AlphaFoldDB" id="I4YW84"/>
<sequence>MQGGQETGGACHPPTRSPSRSSRDGHDAGNPGVPGAPPAALREAGITANGGPQLGTRPPTRYAGFMLKLEEGLAGHSLRAKGFSLDLQDELGRLTKDINDLKRRIFDQVALIQELAWEAKPTGDAKAALHEMQATLGDWRAHRDLLVKLQTAEI</sequence>
<dbReference type="PATRIC" id="fig|864069.3.peg.5177"/>
<dbReference type="Proteomes" id="UP000003947">
    <property type="component" value="Unassembled WGS sequence"/>
</dbReference>
<proteinExistence type="predicted"/>
<evidence type="ECO:0000313" key="2">
    <source>
        <dbReference type="EMBL" id="EIM28226.1"/>
    </source>
</evidence>
<dbReference type="STRING" id="864069.MicloDRAFT_00048040"/>
<dbReference type="EMBL" id="JH660645">
    <property type="protein sequence ID" value="EIM28226.1"/>
    <property type="molecule type" value="Genomic_DNA"/>
</dbReference>
<gene>
    <name evidence="2" type="ORF">MicloDRAFT_00048040</name>
</gene>
<organism evidence="2 3">
    <name type="scientific">Microvirga lotononidis</name>
    <dbReference type="NCBI Taxonomy" id="864069"/>
    <lineage>
        <taxon>Bacteria</taxon>
        <taxon>Pseudomonadati</taxon>
        <taxon>Pseudomonadota</taxon>
        <taxon>Alphaproteobacteria</taxon>
        <taxon>Hyphomicrobiales</taxon>
        <taxon>Methylobacteriaceae</taxon>
        <taxon>Microvirga</taxon>
    </lineage>
</organism>
<feature type="region of interest" description="Disordered" evidence="1">
    <location>
        <begin position="1"/>
        <end position="59"/>
    </location>
</feature>
<name>I4YW84_9HYPH</name>